<accession>A0AAW1VJA4</accession>
<dbReference type="EMBL" id="JARQZJ010000137">
    <property type="protein sequence ID" value="KAK9892664.1"/>
    <property type="molecule type" value="Genomic_DNA"/>
</dbReference>
<protein>
    <submittedName>
        <fullName evidence="1">Uncharacterized protein</fullName>
    </submittedName>
</protein>
<gene>
    <name evidence="1" type="ORF">WA026_021517</name>
</gene>
<evidence type="ECO:0000313" key="2">
    <source>
        <dbReference type="Proteomes" id="UP001431783"/>
    </source>
</evidence>
<dbReference type="AlphaFoldDB" id="A0AAW1VJA4"/>
<dbReference type="Proteomes" id="UP001431783">
    <property type="component" value="Unassembled WGS sequence"/>
</dbReference>
<keyword evidence="2" id="KW-1185">Reference proteome</keyword>
<proteinExistence type="predicted"/>
<organism evidence="1 2">
    <name type="scientific">Henosepilachna vigintioctopunctata</name>
    <dbReference type="NCBI Taxonomy" id="420089"/>
    <lineage>
        <taxon>Eukaryota</taxon>
        <taxon>Metazoa</taxon>
        <taxon>Ecdysozoa</taxon>
        <taxon>Arthropoda</taxon>
        <taxon>Hexapoda</taxon>
        <taxon>Insecta</taxon>
        <taxon>Pterygota</taxon>
        <taxon>Neoptera</taxon>
        <taxon>Endopterygota</taxon>
        <taxon>Coleoptera</taxon>
        <taxon>Polyphaga</taxon>
        <taxon>Cucujiformia</taxon>
        <taxon>Coccinelloidea</taxon>
        <taxon>Coccinellidae</taxon>
        <taxon>Epilachninae</taxon>
        <taxon>Epilachnini</taxon>
        <taxon>Henosepilachna</taxon>
    </lineage>
</organism>
<evidence type="ECO:0000313" key="1">
    <source>
        <dbReference type="EMBL" id="KAK9892664.1"/>
    </source>
</evidence>
<name>A0AAW1VJA4_9CUCU</name>
<comment type="caution">
    <text evidence="1">The sequence shown here is derived from an EMBL/GenBank/DDBJ whole genome shotgun (WGS) entry which is preliminary data.</text>
</comment>
<sequence>MDYLTKLLDCYVPVDLEPLLNALASTYDTERRLQLYVPSFAPNHNNQHNISTENTNIRHTRTTRLSDIDKRNKNIKSTKKHKRTHSNKKLIVVPMPQTAKKRSCKFTEDLQKEFPFLQKCLTPSEVR</sequence>
<reference evidence="1 2" key="1">
    <citation type="submission" date="2023-03" db="EMBL/GenBank/DDBJ databases">
        <title>Genome insight into feeding habits of ladybird beetles.</title>
        <authorList>
            <person name="Li H.-S."/>
            <person name="Huang Y.-H."/>
            <person name="Pang H."/>
        </authorList>
    </citation>
    <scope>NUCLEOTIDE SEQUENCE [LARGE SCALE GENOMIC DNA]</scope>
    <source>
        <strain evidence="1">SYSU_2023b</strain>
        <tissue evidence="1">Whole body</tissue>
    </source>
</reference>